<evidence type="ECO:0000259" key="3">
    <source>
        <dbReference type="SMART" id="SM00382"/>
    </source>
</evidence>
<evidence type="ECO:0000256" key="2">
    <source>
        <dbReference type="SAM" id="MobiDB-lite"/>
    </source>
</evidence>
<dbReference type="SMART" id="SM00382">
    <property type="entry name" value="AAA"/>
    <property type="match status" value="1"/>
</dbReference>
<gene>
    <name evidence="4" type="ORF">CCMP2556_LOCUS45501</name>
</gene>
<feature type="compositionally biased region" description="Basic and acidic residues" evidence="2">
    <location>
        <begin position="1401"/>
        <end position="1411"/>
    </location>
</feature>
<keyword evidence="5" id="KW-1185">Reference proteome</keyword>
<evidence type="ECO:0000256" key="1">
    <source>
        <dbReference type="SAM" id="Coils"/>
    </source>
</evidence>
<evidence type="ECO:0000313" key="5">
    <source>
        <dbReference type="Proteomes" id="UP001642484"/>
    </source>
</evidence>
<dbReference type="Pfam" id="PF00004">
    <property type="entry name" value="AAA"/>
    <property type="match status" value="1"/>
</dbReference>
<feature type="region of interest" description="Disordered" evidence="2">
    <location>
        <begin position="926"/>
        <end position="950"/>
    </location>
</feature>
<dbReference type="InterPro" id="IPR003593">
    <property type="entry name" value="AAA+_ATPase"/>
</dbReference>
<sequence length="1838" mass="204935">MAAAASAPNSTATLKSSMTHPYLTSKFQVGSAKSDKINYTLAQKVFHSGDVPQEVLDSKRAVQKKKQPNILGTEKREWNPSTIADQKIQKDVHKDETVTLEDLELPPRREPPRAAASVPHLLGAAPGTPGAAPSSAVVGGAGGAGGRLTEELLSGGDAKGQKAFQEDGLVGTESQQLQLLAYYAELCEDFRHYQRMTREEGSALQADGAQLLLLSGPPGTGKTRHAVSFARALGLPLLTMNPAQLGVGATSGSSLCSAWASSIRREIRGRDCILFLDEIDQFASDEGFCSGLRQFLDGVCQPSGSKVLVVGTTNRLERLPLDVRHRAELIRFQRPESEHLATMWRSYAKHLHPEDVNRLASVSMHEKATGRDVKHCAGLCEREAAIAYLNEQQALGYCHGAALSNCPGPAVEKYIRCVQDLKRHLLEIRAGIHDEKIMKPCKAHTDEQITERYKFIVAMTGQGPLGKLTGKWFNALDERGLPAHCVADQWNDWNASYSTHTKEDIMQAHAVVQQKEPVNDNKVNTEAYLNPTQAIANMNDRLRERKMDFHDLKVQFKRELKVEFPQASEERLQAMAQRLLNEKLLADEKMSRFPVQHESFRPNLSLTTQDKRYKEYHHPGTFVWNEAEKREAWTCCMNFAHESRGCEFRVVNPDCWCYQGFEFHRLTSFELMLSPWHKLHNVVESDMDIHAKREGAKGASGRLGDMERVEPLRGTAGDAQVSLPRWERPCPHERLIQAQSVLLDSERRELRRSPGPTQCCGRALRGLEFQIGRSYKPRMTLTSEVRGERIRAWTPNVKLLDHEETCALATASEETKEELLPEEPFVDDYLDWRWLGRDERGTGEQILPTNYDLCFSARDRLTDRFRPFDLATLVFSDAGAGADSADSARKGSRASSAHGSVASSRYHQGSELKAHLKGELRVRRAPRAHARAPCEETPPRRDARQVRHDQARLRREGCPMKRLRPSTDVKEGGQARGEQRTLWVGKKPAWPKASEVFSERLRDRNPKPKHQFSLSGPPCGVLRSAGGERQLSPASLEDFLQTIRELKKLRCCPHDPVDGPDLDSDEKRNGWDEVGFNLGQPGSAGDDVGTGRGNLWDVELPQSLWGFSGGQRVNGKVNAREETVRVCAQQLAWGDLRFFDFLSQHFADMPPRGREGVRITMKCGIFLGSLSLLLVAPHEAAPVLKKVVSMLQGMKESSEKEKHEEEVQYASFSSWCEAELATKTRELGEAGDAAALLLAAGEDSEAKIAAGKAKLAELVKDLEKWEVEKENATLKRTKEASLYKETHQDYTESIQAILKASRSLKTSPSQGVSLLTKLPPHAAQKVAAFLAVYHSNLAPELDSLDFSSDRIEEMLNELRDRFSDERSKLEKEEMTLHHAHQSLMQELSTLISQAEAQQAELKQRKATEEKALGSSKSQLADAEASKKEMESYLSEAQPREARRGARWSLDIEQVELRSDEVNQSCTQKAKDYKERQKLREGELSAIEKTIDLLSSQEIDRTQGRLSLTQRATALVSLSWPRSVSAAQSRAAEYLQNQAMKINSRVLFSMATRLSSASGTGADPMANVRKMLNNLITTLESESSEEMEHRDWCEKEMTANEKARDTRSSTVERLQTEMDSAEAQTAQLGAEITELQVQLSENAESVSNQTDARKLEKAENEKIVEDAKSATEAVAKAIEVLKNFYAGVAFIQSRTVKLAKAPEIFEGAYSPQGGDGVIAMLEVVQSDYSKLETTTAAQEVAAEKTFESLKSEMALLKVQQEKDLEHKKIQKGEKEQLIVGKKADLQNADKELTAALEYYEQLKDSCLATGSTAQERAARRAEEIQSLKEAMDLLEKGTQ</sequence>
<dbReference type="Proteomes" id="UP001642484">
    <property type="component" value="Unassembled WGS sequence"/>
</dbReference>
<feature type="domain" description="AAA+ ATPase" evidence="3">
    <location>
        <begin position="208"/>
        <end position="336"/>
    </location>
</feature>
<dbReference type="Gene3D" id="3.40.50.300">
    <property type="entry name" value="P-loop containing nucleotide triphosphate hydrolases"/>
    <property type="match status" value="1"/>
</dbReference>
<dbReference type="PANTHER" id="PTHR23077">
    <property type="entry name" value="AAA-FAMILY ATPASE"/>
    <property type="match status" value="1"/>
</dbReference>
<reference evidence="4 5" key="1">
    <citation type="submission" date="2024-02" db="EMBL/GenBank/DDBJ databases">
        <authorList>
            <person name="Chen Y."/>
            <person name="Shah S."/>
            <person name="Dougan E. K."/>
            <person name="Thang M."/>
            <person name="Chan C."/>
        </authorList>
    </citation>
    <scope>NUCLEOTIDE SEQUENCE [LARGE SCALE GENOMIC DNA]</scope>
</reference>
<name>A0ABP0R8X4_9DINO</name>
<proteinExistence type="predicted"/>
<feature type="region of interest" description="Disordered" evidence="2">
    <location>
        <begin position="881"/>
        <end position="910"/>
    </location>
</feature>
<feature type="compositionally biased region" description="Basic and acidic residues" evidence="2">
    <location>
        <begin position="932"/>
        <end position="950"/>
    </location>
</feature>
<dbReference type="InterPro" id="IPR003959">
    <property type="entry name" value="ATPase_AAA_core"/>
</dbReference>
<dbReference type="EMBL" id="CAXAMN010025484">
    <property type="protein sequence ID" value="CAK9095542.1"/>
    <property type="molecule type" value="Genomic_DNA"/>
</dbReference>
<feature type="coiled-coil region" evidence="1">
    <location>
        <begin position="1610"/>
        <end position="1637"/>
    </location>
</feature>
<dbReference type="CDD" id="cd19481">
    <property type="entry name" value="RecA-like_protease"/>
    <property type="match status" value="1"/>
</dbReference>
<comment type="caution">
    <text evidence="4">The sequence shown here is derived from an EMBL/GenBank/DDBJ whole genome shotgun (WGS) entry which is preliminary data.</text>
</comment>
<feature type="compositionally biased region" description="Low complexity" evidence="2">
    <location>
        <begin position="123"/>
        <end position="138"/>
    </location>
</feature>
<accession>A0ABP0R8X4</accession>
<feature type="region of interest" description="Disordered" evidence="2">
    <location>
        <begin position="1400"/>
        <end position="1439"/>
    </location>
</feature>
<dbReference type="InterPro" id="IPR027417">
    <property type="entry name" value="P-loop_NTPase"/>
</dbReference>
<dbReference type="SUPFAM" id="SSF52540">
    <property type="entry name" value="P-loop containing nucleoside triphosphate hydrolases"/>
    <property type="match status" value="1"/>
</dbReference>
<feature type="coiled-coil region" evidence="1">
    <location>
        <begin position="1248"/>
        <end position="1275"/>
    </location>
</feature>
<dbReference type="InterPro" id="IPR050168">
    <property type="entry name" value="AAA_ATPase_domain"/>
</dbReference>
<feature type="region of interest" description="Disordered" evidence="2">
    <location>
        <begin position="120"/>
        <end position="143"/>
    </location>
</feature>
<evidence type="ECO:0000313" key="4">
    <source>
        <dbReference type="EMBL" id="CAK9095542.1"/>
    </source>
</evidence>
<keyword evidence="1" id="KW-0175">Coiled coil</keyword>
<protein>
    <recommendedName>
        <fullName evidence="3">AAA+ ATPase domain-containing protein</fullName>
    </recommendedName>
</protein>
<organism evidence="4 5">
    <name type="scientific">Durusdinium trenchii</name>
    <dbReference type="NCBI Taxonomy" id="1381693"/>
    <lineage>
        <taxon>Eukaryota</taxon>
        <taxon>Sar</taxon>
        <taxon>Alveolata</taxon>
        <taxon>Dinophyceae</taxon>
        <taxon>Suessiales</taxon>
        <taxon>Symbiodiniaceae</taxon>
        <taxon>Durusdinium</taxon>
    </lineage>
</organism>